<feature type="transmembrane region" description="Helical" evidence="4">
    <location>
        <begin position="320"/>
        <end position="339"/>
    </location>
</feature>
<evidence type="ECO:0000313" key="7">
    <source>
        <dbReference type="Proteomes" id="UP001196301"/>
    </source>
</evidence>
<dbReference type="Pfam" id="PF13632">
    <property type="entry name" value="Glyco_trans_2_3"/>
    <property type="match status" value="1"/>
</dbReference>
<evidence type="ECO:0000256" key="2">
    <source>
        <dbReference type="ARBA" id="ARBA00022676"/>
    </source>
</evidence>
<dbReference type="Proteomes" id="UP001196301">
    <property type="component" value="Unassembled WGS sequence"/>
</dbReference>
<evidence type="ECO:0000256" key="3">
    <source>
        <dbReference type="ARBA" id="ARBA00022679"/>
    </source>
</evidence>
<reference evidence="6 7" key="1">
    <citation type="submission" date="2021-06" db="EMBL/GenBank/DDBJ databases">
        <authorList>
            <person name="Sun Q."/>
            <person name="Li D."/>
        </authorList>
    </citation>
    <scope>NUCLEOTIDE SEQUENCE [LARGE SCALE GENOMIC DNA]</scope>
    <source>
        <strain evidence="6 7">N19</strain>
    </source>
</reference>
<dbReference type="CDD" id="cd06438">
    <property type="entry name" value="EpsO_like"/>
    <property type="match status" value="1"/>
</dbReference>
<comment type="caution">
    <text evidence="6">The sequence shown here is derived from an EMBL/GenBank/DDBJ whole genome shotgun (WGS) entry which is preliminary data.</text>
</comment>
<comment type="similarity">
    <text evidence="1">Belongs to the glycosyltransferase 2 family.</text>
</comment>
<keyword evidence="4" id="KW-0812">Transmembrane</keyword>
<dbReference type="RefSeq" id="WP_216568484.1">
    <property type="nucleotide sequence ID" value="NZ_JAHLOQ010000004.1"/>
</dbReference>
<evidence type="ECO:0000259" key="5">
    <source>
        <dbReference type="Pfam" id="PF13632"/>
    </source>
</evidence>
<protein>
    <submittedName>
        <fullName evidence="6">Glycosyltransferase family 2 protein</fullName>
    </submittedName>
</protein>
<sequence>MLEILFILVGIMSVYCFVIETYSVFLSIFGYKKLEKYYTEFNPEAKFLILVAAHNEEDVIESTLKNLEKIDYPKELFDLYVVNDNSTDSTGVLCDKRGAMHIDTIEKKFPREGVGKSAGLQYALRALGFEKLKEKYDMLLVLDADNHVDSNILREINSQWLYEGKPEAIQTYLDSKNARSLIATGYATAYNITNRFFQLSKKRIGLNNAIGGTGFAVRMDWLINTGGFCYKSLVEDLEMSIEIFKSGGQVSWNHFTRIYDEKPDTLKISIKQRIRWCQGHWYVAFTNAFELIKGFFKSKCDFRYIDQLLYLFNMGKSVQLLILITSFMFSEIIVILGIINAPRFNLTFMLLDWIIPTNFIRVFLAMYSYIWLPLYANKIDGTHKTNPIKTVCGVFVVGVTYIYTQIVGLIKWRNQSTWVKTPHKHKEKNIA</sequence>
<dbReference type="InterPro" id="IPR001173">
    <property type="entry name" value="Glyco_trans_2-like"/>
</dbReference>
<evidence type="ECO:0000313" key="6">
    <source>
        <dbReference type="EMBL" id="MBU5335363.1"/>
    </source>
</evidence>
<evidence type="ECO:0000256" key="4">
    <source>
        <dbReference type="SAM" id="Phobius"/>
    </source>
</evidence>
<feature type="domain" description="Glycosyltransferase 2-like" evidence="5">
    <location>
        <begin position="140"/>
        <end position="338"/>
    </location>
</feature>
<dbReference type="PANTHER" id="PTHR43630:SF1">
    <property type="entry name" value="POLY-BETA-1,6-N-ACETYL-D-GLUCOSAMINE SYNTHASE"/>
    <property type="match status" value="1"/>
</dbReference>
<keyword evidence="4" id="KW-0472">Membrane</keyword>
<dbReference type="EMBL" id="JAHLOQ010000004">
    <property type="protein sequence ID" value="MBU5335363.1"/>
    <property type="molecule type" value="Genomic_DNA"/>
</dbReference>
<dbReference type="PANTHER" id="PTHR43630">
    <property type="entry name" value="POLY-BETA-1,6-N-ACETYL-D-GLUCOSAMINE SYNTHASE"/>
    <property type="match status" value="1"/>
</dbReference>
<feature type="transmembrane region" description="Helical" evidence="4">
    <location>
        <begin position="6"/>
        <end position="29"/>
    </location>
</feature>
<feature type="transmembrane region" description="Helical" evidence="4">
    <location>
        <begin position="388"/>
        <end position="410"/>
    </location>
</feature>
<proteinExistence type="inferred from homology"/>
<keyword evidence="4" id="KW-1133">Transmembrane helix</keyword>
<keyword evidence="2" id="KW-0328">Glycosyltransferase</keyword>
<keyword evidence="7" id="KW-1185">Reference proteome</keyword>
<name>A0ABS6DU49_9FIRM</name>
<accession>A0ABS6DU49</accession>
<evidence type="ECO:0000256" key="1">
    <source>
        <dbReference type="ARBA" id="ARBA00006739"/>
    </source>
</evidence>
<keyword evidence="3" id="KW-0808">Transferase</keyword>
<organism evidence="6 7">
    <name type="scientific">Intestinibacter bartlettii</name>
    <dbReference type="NCBI Taxonomy" id="261299"/>
    <lineage>
        <taxon>Bacteria</taxon>
        <taxon>Bacillati</taxon>
        <taxon>Bacillota</taxon>
        <taxon>Clostridia</taxon>
        <taxon>Peptostreptococcales</taxon>
        <taxon>Peptostreptococcaceae</taxon>
        <taxon>Intestinibacter</taxon>
    </lineage>
</organism>
<feature type="transmembrane region" description="Helical" evidence="4">
    <location>
        <begin position="359"/>
        <end position="376"/>
    </location>
</feature>
<gene>
    <name evidence="6" type="ORF">KQI20_02810</name>
</gene>